<accession>A0AAW1DML5</accession>
<dbReference type="PROSITE" id="PS50222">
    <property type="entry name" value="EF_HAND_2"/>
    <property type="match status" value="1"/>
</dbReference>
<dbReference type="PANTHER" id="PTHR36300:SF1">
    <property type="entry name" value="RAW, ISOFORM A"/>
    <property type="match status" value="1"/>
</dbReference>
<proteinExistence type="predicted"/>
<dbReference type="PROSITE" id="PS00018">
    <property type="entry name" value="EF_HAND_1"/>
    <property type="match status" value="1"/>
</dbReference>
<dbReference type="GO" id="GO:0005886">
    <property type="term" value="C:plasma membrane"/>
    <property type="evidence" value="ECO:0007669"/>
    <property type="project" value="TreeGrafter"/>
</dbReference>
<evidence type="ECO:0000313" key="4">
    <source>
        <dbReference type="EMBL" id="KAK9511463.1"/>
    </source>
</evidence>
<dbReference type="FunFam" id="3.40.50.450:FF:000017">
    <property type="entry name" value="Raw, isoform D"/>
    <property type="match status" value="1"/>
</dbReference>
<dbReference type="EMBL" id="JAPXFL010000001">
    <property type="protein sequence ID" value="KAK9511463.1"/>
    <property type="molecule type" value="Genomic_DNA"/>
</dbReference>
<name>A0AAW1DML5_9HEMI</name>
<dbReference type="GO" id="GO:0005509">
    <property type="term" value="F:calcium ion binding"/>
    <property type="evidence" value="ECO:0007669"/>
    <property type="project" value="InterPro"/>
</dbReference>
<dbReference type="Proteomes" id="UP001461498">
    <property type="component" value="Unassembled WGS sequence"/>
</dbReference>
<evidence type="ECO:0000259" key="3">
    <source>
        <dbReference type="PROSITE" id="PS50222"/>
    </source>
</evidence>
<dbReference type="Pfam" id="PF15891">
    <property type="entry name" value="Nuc_deoxyri_tr2"/>
    <property type="match status" value="1"/>
</dbReference>
<dbReference type="PANTHER" id="PTHR36300">
    <property type="entry name" value="RAW, ISOFORM A"/>
    <property type="match status" value="1"/>
</dbReference>
<gene>
    <name evidence="4" type="ORF">O3M35_000114</name>
</gene>
<feature type="domain" description="EF-hand" evidence="3">
    <location>
        <begin position="315"/>
        <end position="350"/>
    </location>
</feature>
<dbReference type="SUPFAM" id="SSF47473">
    <property type="entry name" value="EF-hand"/>
    <property type="match status" value="1"/>
</dbReference>
<keyword evidence="5" id="KW-1185">Reference proteome</keyword>
<protein>
    <recommendedName>
        <fullName evidence="3">EF-hand domain-containing protein</fullName>
    </recommendedName>
</protein>
<sequence>MKNKFEKKASSLVDIFRVYKKKLHKVNLSLSIKLTNQNVFSYSCQPIREVFAAWTRRVGSLDKNIPSENVPALLSDMRLYPAHSQVGEMLECAKELTERSSHLTYGEFYNFASQVKRLHEKRNSKQISRALDRNGQEKKRRPRKMSKCNATHDVFLGGSCNPTTWRQDTAIPLLESLGITYYNPQVSEWSADLVTVEHRAKESACILFYVLDRRTRNVVGIVEAANFAGARRNLVLVMDSYKEQQPIAGETISHTEFEELCSGLATLKDLVERQGIPVFSSISAAINWTAKLLNEKPKVIGTINALQKVNLPEKDKLQKLREIFNLLDKNGEGEINLADVYLAYHLVTNKKKSSIDLRKIVKKNEIDKAISSDCNKINFEQFCNMMNDLKHQQNGTTAERFATCCKPEIRSNQDYNNINSSHCDIYIGGSCFDQQWKQEIAEPILKKSGVKYTMAECGLLKNSRAGPKEADIMENSSVLLFIITSNSRGLETMALASFYIGRGKNVVLCIQQLNDSCCISNEKFTELALNDYNRGRIYLRDLAVRQGVPVLENISDAVLCAVDKCIGRPHTSSR</sequence>
<reference evidence="4 5" key="1">
    <citation type="submission" date="2022-12" db="EMBL/GenBank/DDBJ databases">
        <title>Chromosome-level genome assembly of true bugs.</title>
        <authorList>
            <person name="Ma L."/>
            <person name="Li H."/>
        </authorList>
    </citation>
    <scope>NUCLEOTIDE SEQUENCE [LARGE SCALE GENOMIC DNA]</scope>
    <source>
        <strain evidence="4">Lab_2022b</strain>
    </source>
</reference>
<dbReference type="Gene3D" id="3.40.50.450">
    <property type="match status" value="1"/>
</dbReference>
<dbReference type="AlphaFoldDB" id="A0AAW1DML5"/>
<dbReference type="InterPro" id="IPR039470">
    <property type="entry name" value="Nuc_deoxyri_tr2"/>
</dbReference>
<evidence type="ECO:0000256" key="1">
    <source>
        <dbReference type="ARBA" id="ARBA00022837"/>
    </source>
</evidence>
<dbReference type="InterPro" id="IPR002048">
    <property type="entry name" value="EF_hand_dom"/>
</dbReference>
<evidence type="ECO:0000256" key="2">
    <source>
        <dbReference type="SAM" id="MobiDB-lite"/>
    </source>
</evidence>
<dbReference type="Gene3D" id="1.10.238.10">
    <property type="entry name" value="EF-hand"/>
    <property type="match status" value="1"/>
</dbReference>
<comment type="caution">
    <text evidence="4">The sequence shown here is derived from an EMBL/GenBank/DDBJ whole genome shotgun (WGS) entry which is preliminary data.</text>
</comment>
<dbReference type="InterPro" id="IPR018247">
    <property type="entry name" value="EF_Hand_1_Ca_BS"/>
</dbReference>
<feature type="region of interest" description="Disordered" evidence="2">
    <location>
        <begin position="123"/>
        <end position="146"/>
    </location>
</feature>
<organism evidence="4 5">
    <name type="scientific">Rhynocoris fuscipes</name>
    <dbReference type="NCBI Taxonomy" id="488301"/>
    <lineage>
        <taxon>Eukaryota</taxon>
        <taxon>Metazoa</taxon>
        <taxon>Ecdysozoa</taxon>
        <taxon>Arthropoda</taxon>
        <taxon>Hexapoda</taxon>
        <taxon>Insecta</taxon>
        <taxon>Pterygota</taxon>
        <taxon>Neoptera</taxon>
        <taxon>Paraneoptera</taxon>
        <taxon>Hemiptera</taxon>
        <taxon>Heteroptera</taxon>
        <taxon>Panheteroptera</taxon>
        <taxon>Cimicomorpha</taxon>
        <taxon>Reduviidae</taxon>
        <taxon>Harpactorinae</taxon>
        <taxon>Harpactorini</taxon>
        <taxon>Rhynocoris</taxon>
    </lineage>
</organism>
<keyword evidence="1" id="KW-0106">Calcium</keyword>
<evidence type="ECO:0000313" key="5">
    <source>
        <dbReference type="Proteomes" id="UP001461498"/>
    </source>
</evidence>
<dbReference type="InterPro" id="IPR011992">
    <property type="entry name" value="EF-hand-dom_pair"/>
</dbReference>